<accession>A0ABU0YNM5</accession>
<keyword evidence="2" id="KW-0813">Transport</keyword>
<evidence type="ECO:0000256" key="4">
    <source>
        <dbReference type="ARBA" id="ARBA00022764"/>
    </source>
</evidence>
<evidence type="ECO:0000313" key="5">
    <source>
        <dbReference type="EMBL" id="MDQ7248393.1"/>
    </source>
</evidence>
<keyword evidence="4" id="KW-0574">Periplasm</keyword>
<comment type="caution">
    <text evidence="5">The sequence shown here is derived from an EMBL/GenBank/DDBJ whole genome shotgun (WGS) entry which is preliminary data.</text>
</comment>
<evidence type="ECO:0000256" key="1">
    <source>
        <dbReference type="ARBA" id="ARBA00004418"/>
    </source>
</evidence>
<organism evidence="5 6">
    <name type="scientific">Dongia sedimenti</name>
    <dbReference type="NCBI Taxonomy" id="3064282"/>
    <lineage>
        <taxon>Bacteria</taxon>
        <taxon>Pseudomonadati</taxon>
        <taxon>Pseudomonadota</taxon>
        <taxon>Alphaproteobacteria</taxon>
        <taxon>Rhodospirillales</taxon>
        <taxon>Dongiaceae</taxon>
        <taxon>Dongia</taxon>
    </lineage>
</organism>
<keyword evidence="6" id="KW-1185">Reference proteome</keyword>
<evidence type="ECO:0000313" key="6">
    <source>
        <dbReference type="Proteomes" id="UP001230156"/>
    </source>
</evidence>
<dbReference type="Gene3D" id="3.40.190.10">
    <property type="entry name" value="Periplasmic binding protein-like II"/>
    <property type="match status" value="2"/>
</dbReference>
<dbReference type="SUPFAM" id="SSF53850">
    <property type="entry name" value="Periplasmic binding protein-like II"/>
    <property type="match status" value="1"/>
</dbReference>
<comment type="subcellular location">
    <subcellularLocation>
        <location evidence="1">Periplasm</location>
    </subcellularLocation>
</comment>
<evidence type="ECO:0000256" key="2">
    <source>
        <dbReference type="ARBA" id="ARBA00022448"/>
    </source>
</evidence>
<dbReference type="PANTHER" id="PTHR30222:SF17">
    <property type="entry name" value="SPERMIDINE_PUTRESCINE-BINDING PERIPLASMIC PROTEIN"/>
    <property type="match status" value="1"/>
</dbReference>
<dbReference type="InterPro" id="IPR006059">
    <property type="entry name" value="SBP"/>
</dbReference>
<dbReference type="PROSITE" id="PS51318">
    <property type="entry name" value="TAT"/>
    <property type="match status" value="1"/>
</dbReference>
<dbReference type="EMBL" id="JAUYVI010000004">
    <property type="protein sequence ID" value="MDQ7248393.1"/>
    <property type="molecule type" value="Genomic_DNA"/>
</dbReference>
<reference evidence="6" key="1">
    <citation type="submission" date="2023-08" db="EMBL/GenBank/DDBJ databases">
        <title>Rhodospirillaceae gen. nov., a novel taxon isolated from the Yangtze River Yuezi River estuary sludge.</title>
        <authorList>
            <person name="Ruan L."/>
        </authorList>
    </citation>
    <scope>NUCLEOTIDE SEQUENCE [LARGE SCALE GENOMIC DNA]</scope>
    <source>
        <strain evidence="6">R-7</strain>
    </source>
</reference>
<dbReference type="Pfam" id="PF13416">
    <property type="entry name" value="SBP_bac_8"/>
    <property type="match status" value="1"/>
</dbReference>
<dbReference type="PANTHER" id="PTHR30222">
    <property type="entry name" value="SPERMIDINE/PUTRESCINE-BINDING PERIPLASMIC PROTEIN"/>
    <property type="match status" value="1"/>
</dbReference>
<keyword evidence="3" id="KW-0732">Signal</keyword>
<proteinExistence type="predicted"/>
<dbReference type="Proteomes" id="UP001230156">
    <property type="component" value="Unassembled WGS sequence"/>
</dbReference>
<dbReference type="RefSeq" id="WP_379955876.1">
    <property type="nucleotide sequence ID" value="NZ_JAUYVI010000004.1"/>
</dbReference>
<name>A0ABU0YNM5_9PROT</name>
<dbReference type="PRINTS" id="PR00909">
    <property type="entry name" value="SPERMDNBNDNG"/>
</dbReference>
<sequence>MNKLKFIDRMAQGKISRRDMMRGAAAFGVGMTVMPRLGRAESVLTCMEWSGYDVDNLFSSYVKKHGKAPNFSIFANEEEALQKVRGGFNADVMHPCTYSVFRFTDAKIAEPIDTSKLSNWKDVFPALQEAPGVVVDGKVVMTPCDWGNSSICYRPDLVDADFDKNPSWSIFTDDKYAGRVAMTDDYVVAEIAGLLLGYDKQKIFNMTDEELAATKPLVEKVVKNARFLWKDPTEVNQALASGEIVAAYAWNETPKTLREQGIPAAYAVPKEGIFTWLCGLTLLTTGKASKEEAYDFLDAWLSPETGKQLIEDFGYGHSNKKAFELADPAKVAALGITDPEKALNAGIMLQKADADKYTKLWEEVKTMK</sequence>
<gene>
    <name evidence="5" type="ORF">Q8A70_11985</name>
</gene>
<evidence type="ECO:0000256" key="3">
    <source>
        <dbReference type="ARBA" id="ARBA00022729"/>
    </source>
</evidence>
<dbReference type="InterPro" id="IPR001188">
    <property type="entry name" value="Sperm_putr-bd"/>
</dbReference>
<dbReference type="InterPro" id="IPR006311">
    <property type="entry name" value="TAT_signal"/>
</dbReference>
<protein>
    <submittedName>
        <fullName evidence="5">Extracellular solute-binding protein</fullName>
    </submittedName>
</protein>